<keyword evidence="8" id="KW-1185">Reference proteome</keyword>
<sequence>MSPLAKLLAQHPSLEVRVCVTGQHREMLDQVLGLFNITPDYDLNLMKSQQSLEWLTSAIIEGTSHVINDFQPQLVLVHGDTTTSFAAALAAFYKKVDVGHVEAGLRTGDLQSPWPEEANRKLTATLAKHHFAPTQTAANNLLAEGHQPDNVHITGNTVIDALLQTVASNHENGFQPTALTELLNSVSYQKVILVTGHRRENFGTGFENICLALQKIATTYPNVAIIYPVHLNPQVQAPVNQYLGNIDNVHLIAPQDYPSFVYLMDRADIILTDSGGVQEEAPALHKPVLVLRDKTERIEALEAGTVNLVGTDTDRIVNAVTTLLEQQEQNTKPSNPYGDGQACQRIQTQILRHYQLI</sequence>
<name>A0ABN4YCH3_9GAMM</name>
<comment type="catalytic activity">
    <reaction evidence="2">
        <text>UDP-N-acetyl-alpha-D-glucosamine = UDP-N-acetyl-alpha-D-mannosamine</text>
        <dbReference type="Rhea" id="RHEA:17213"/>
        <dbReference type="ChEBI" id="CHEBI:57705"/>
        <dbReference type="ChEBI" id="CHEBI:68623"/>
        <dbReference type="EC" id="5.1.3.14"/>
    </reaction>
</comment>
<dbReference type="SUPFAM" id="SSF53756">
    <property type="entry name" value="UDP-Glycosyltransferase/glycogen phosphorylase"/>
    <property type="match status" value="1"/>
</dbReference>
<evidence type="ECO:0000256" key="4">
    <source>
        <dbReference type="ARBA" id="ARBA00038858"/>
    </source>
</evidence>
<accession>A0ABN4YCH3</accession>
<organism evidence="7 8">
    <name type="scientific">Shewanella japonica</name>
    <dbReference type="NCBI Taxonomy" id="93973"/>
    <lineage>
        <taxon>Bacteria</taxon>
        <taxon>Pseudomonadati</taxon>
        <taxon>Pseudomonadota</taxon>
        <taxon>Gammaproteobacteria</taxon>
        <taxon>Alteromonadales</taxon>
        <taxon>Shewanellaceae</taxon>
        <taxon>Shewanella</taxon>
    </lineage>
</organism>
<evidence type="ECO:0000313" key="8">
    <source>
        <dbReference type="Proteomes" id="UP000191820"/>
    </source>
</evidence>
<dbReference type="CDD" id="cd03786">
    <property type="entry name" value="GTB_UDP-GlcNAc_2-Epimerase"/>
    <property type="match status" value="1"/>
</dbReference>
<keyword evidence="1 5" id="KW-0413">Isomerase</keyword>
<dbReference type="PANTHER" id="PTHR43174:SF2">
    <property type="entry name" value="UDP-N-ACETYLGLUCOSAMINE 2-EPIMERASE"/>
    <property type="match status" value="1"/>
</dbReference>
<evidence type="ECO:0000256" key="5">
    <source>
        <dbReference type="RuleBase" id="RU003513"/>
    </source>
</evidence>
<dbReference type="PANTHER" id="PTHR43174">
    <property type="entry name" value="UDP-N-ACETYLGLUCOSAMINE 2-EPIMERASE"/>
    <property type="match status" value="1"/>
</dbReference>
<dbReference type="Pfam" id="PF02350">
    <property type="entry name" value="Epimerase_2"/>
    <property type="match status" value="1"/>
</dbReference>
<evidence type="ECO:0000313" key="7">
    <source>
        <dbReference type="EMBL" id="ARD20414.1"/>
    </source>
</evidence>
<dbReference type="EC" id="5.1.3.14" evidence="4"/>
<evidence type="ECO:0000256" key="2">
    <source>
        <dbReference type="ARBA" id="ARBA00036080"/>
    </source>
</evidence>
<protein>
    <recommendedName>
        <fullName evidence="4">UDP-N-acetylglucosamine 2-epimerase (non-hydrolyzing)</fullName>
        <ecNumber evidence="4">5.1.3.14</ecNumber>
    </recommendedName>
</protein>
<dbReference type="Proteomes" id="UP000191820">
    <property type="component" value="Chromosome"/>
</dbReference>
<gene>
    <name evidence="7" type="ORF">SJ2017_0065</name>
</gene>
<dbReference type="InterPro" id="IPR029767">
    <property type="entry name" value="WecB-like"/>
</dbReference>
<comment type="similarity">
    <text evidence="3 5">Belongs to the UDP-N-acetylglucosamine 2-epimerase family.</text>
</comment>
<evidence type="ECO:0000259" key="6">
    <source>
        <dbReference type="Pfam" id="PF02350"/>
    </source>
</evidence>
<dbReference type="Gene3D" id="3.40.50.2000">
    <property type="entry name" value="Glycogen Phosphorylase B"/>
    <property type="match status" value="2"/>
</dbReference>
<dbReference type="EMBL" id="CP020472">
    <property type="protein sequence ID" value="ARD20414.1"/>
    <property type="molecule type" value="Genomic_DNA"/>
</dbReference>
<feature type="domain" description="UDP-N-acetylglucosamine 2-epimerase" evidence="6">
    <location>
        <begin position="8"/>
        <end position="348"/>
    </location>
</feature>
<proteinExistence type="inferred from homology"/>
<evidence type="ECO:0000256" key="3">
    <source>
        <dbReference type="ARBA" id="ARBA00038209"/>
    </source>
</evidence>
<reference evidence="7 8" key="1">
    <citation type="submission" date="2017-03" db="EMBL/GenBank/DDBJ databases">
        <title>Genome sequencing of Shewanella japonica KCTC 22435.</title>
        <authorList>
            <person name="Kim K.M."/>
        </authorList>
    </citation>
    <scope>NUCLEOTIDE SEQUENCE [LARGE SCALE GENOMIC DNA]</scope>
    <source>
        <strain evidence="7 8">KCTC 22435</strain>
    </source>
</reference>
<dbReference type="InterPro" id="IPR003331">
    <property type="entry name" value="UDP_GlcNAc_Epimerase_2_dom"/>
</dbReference>
<dbReference type="NCBIfam" id="TIGR00236">
    <property type="entry name" value="wecB"/>
    <property type="match status" value="1"/>
</dbReference>
<evidence type="ECO:0000256" key="1">
    <source>
        <dbReference type="ARBA" id="ARBA00023235"/>
    </source>
</evidence>